<dbReference type="PIRSF" id="PIRSF003107">
    <property type="entry name" value="PhoU"/>
    <property type="match status" value="1"/>
</dbReference>
<gene>
    <name evidence="5" type="primary">phoU_2</name>
    <name evidence="5" type="ORF">GCM10009098_29870</name>
</gene>
<dbReference type="InterPro" id="IPR028366">
    <property type="entry name" value="PhoU"/>
</dbReference>
<feature type="domain" description="PhoU" evidence="4">
    <location>
        <begin position="25"/>
        <end position="112"/>
    </location>
</feature>
<evidence type="ECO:0000313" key="6">
    <source>
        <dbReference type="Proteomes" id="UP001501169"/>
    </source>
</evidence>
<proteinExistence type="inferred from homology"/>
<evidence type="ECO:0000313" key="5">
    <source>
        <dbReference type="EMBL" id="GAA0559872.1"/>
    </source>
</evidence>
<reference evidence="5 6" key="1">
    <citation type="journal article" date="2019" name="Int. J. Syst. Evol. Microbiol.">
        <title>The Global Catalogue of Microorganisms (GCM) 10K type strain sequencing project: providing services to taxonomists for standard genome sequencing and annotation.</title>
        <authorList>
            <consortium name="The Broad Institute Genomics Platform"/>
            <consortium name="The Broad Institute Genome Sequencing Center for Infectious Disease"/>
            <person name="Wu L."/>
            <person name="Ma J."/>
        </authorList>
    </citation>
    <scope>NUCLEOTIDE SEQUENCE [LARGE SCALE GENOMIC DNA]</scope>
    <source>
        <strain evidence="5 6">JCM 14331</strain>
    </source>
</reference>
<comment type="function">
    <text evidence="3">Plays a role in the regulation of phosphate uptake.</text>
</comment>
<keyword evidence="2 3" id="KW-0592">Phosphate transport</keyword>
<keyword evidence="3" id="KW-0963">Cytoplasm</keyword>
<dbReference type="RefSeq" id="WP_226767399.1">
    <property type="nucleotide sequence ID" value="NZ_BAAAEO010000004.1"/>
</dbReference>
<comment type="caution">
    <text evidence="5">The sequence shown here is derived from an EMBL/GenBank/DDBJ whole genome shotgun (WGS) entry which is preliminary data.</text>
</comment>
<dbReference type="InterPro" id="IPR026022">
    <property type="entry name" value="PhoU_dom"/>
</dbReference>
<evidence type="ECO:0000256" key="1">
    <source>
        <dbReference type="ARBA" id="ARBA00008107"/>
    </source>
</evidence>
<organism evidence="5 6">
    <name type="scientific">Rheinheimera aquimaris</name>
    <dbReference type="NCBI Taxonomy" id="412437"/>
    <lineage>
        <taxon>Bacteria</taxon>
        <taxon>Pseudomonadati</taxon>
        <taxon>Pseudomonadota</taxon>
        <taxon>Gammaproteobacteria</taxon>
        <taxon>Chromatiales</taxon>
        <taxon>Chromatiaceae</taxon>
        <taxon>Rheinheimera</taxon>
    </lineage>
</organism>
<keyword evidence="6" id="KW-1185">Reference proteome</keyword>
<comment type="similarity">
    <text evidence="1 3">Belongs to the PhoU family.</text>
</comment>
<dbReference type="PANTHER" id="PTHR42930:SF3">
    <property type="entry name" value="PHOSPHATE-SPECIFIC TRANSPORT SYSTEM ACCESSORY PROTEIN PHOU"/>
    <property type="match status" value="1"/>
</dbReference>
<name>A0ABN1E667_9GAMM</name>
<sequence>MPNSKIGGHYSQAYDEELQQAVVRLLQMAALAQQQLDDAMAAFIGADTELAQQVKDFDRKVNNFEVDISEHCLDILARRQPAASDLRLVLSVLKAINDVERIGDLAKRIAKALLKEEQGNRPQQSQLDEIAVMGQKVRLMLQRALAAFEQIDAENALAVLREDKAIDDDYARIMQHNLSMMMNDARQIAISLQISNVAKALERVGDHARNICEHTIFLSKGRNVAHLSDAELQQVVDKKRD</sequence>
<dbReference type="PANTHER" id="PTHR42930">
    <property type="entry name" value="PHOSPHATE-SPECIFIC TRANSPORT SYSTEM ACCESSORY PROTEIN PHOU"/>
    <property type="match status" value="1"/>
</dbReference>
<evidence type="ECO:0000256" key="2">
    <source>
        <dbReference type="ARBA" id="ARBA00022592"/>
    </source>
</evidence>
<dbReference type="Gene3D" id="1.20.58.220">
    <property type="entry name" value="Phosphate transport system protein phou homolog 2, domain 2"/>
    <property type="match status" value="1"/>
</dbReference>
<dbReference type="NCBIfam" id="TIGR02135">
    <property type="entry name" value="phoU_full"/>
    <property type="match status" value="1"/>
</dbReference>
<comment type="subunit">
    <text evidence="3">Homodimer.</text>
</comment>
<keyword evidence="3" id="KW-0813">Transport</keyword>
<dbReference type="InterPro" id="IPR038078">
    <property type="entry name" value="PhoU-like_sf"/>
</dbReference>
<evidence type="ECO:0000259" key="4">
    <source>
        <dbReference type="Pfam" id="PF01895"/>
    </source>
</evidence>
<dbReference type="Proteomes" id="UP001501169">
    <property type="component" value="Unassembled WGS sequence"/>
</dbReference>
<feature type="domain" description="PhoU" evidence="4">
    <location>
        <begin position="132"/>
        <end position="214"/>
    </location>
</feature>
<evidence type="ECO:0000256" key="3">
    <source>
        <dbReference type="PIRNR" id="PIRNR003107"/>
    </source>
</evidence>
<comment type="subcellular location">
    <subcellularLocation>
        <location evidence="3">Cytoplasm</location>
    </subcellularLocation>
</comment>
<accession>A0ABN1E667</accession>
<dbReference type="EMBL" id="BAAAEO010000004">
    <property type="protein sequence ID" value="GAA0559872.1"/>
    <property type="molecule type" value="Genomic_DNA"/>
</dbReference>
<protein>
    <recommendedName>
        <fullName evidence="3">Phosphate-specific transport system accessory protein PhoU</fullName>
    </recommendedName>
</protein>
<dbReference type="SUPFAM" id="SSF109755">
    <property type="entry name" value="PhoU-like"/>
    <property type="match status" value="1"/>
</dbReference>
<dbReference type="Pfam" id="PF01895">
    <property type="entry name" value="PhoU"/>
    <property type="match status" value="2"/>
</dbReference>